<evidence type="ECO:0000259" key="1">
    <source>
        <dbReference type="PROSITE" id="PS51406"/>
    </source>
</evidence>
<feature type="non-terminal residue" evidence="2">
    <location>
        <position position="1"/>
    </location>
</feature>
<dbReference type="SMART" id="SM00186">
    <property type="entry name" value="FBG"/>
    <property type="match status" value="1"/>
</dbReference>
<accession>A0A9P9YXK2</accession>
<dbReference type="GO" id="GO:0005615">
    <property type="term" value="C:extracellular space"/>
    <property type="evidence" value="ECO:0007669"/>
    <property type="project" value="TreeGrafter"/>
</dbReference>
<dbReference type="PROSITE" id="PS51406">
    <property type="entry name" value="FIBRINOGEN_C_2"/>
    <property type="match status" value="1"/>
</dbReference>
<organism evidence="2 3">
    <name type="scientific">Drosophila gunungcola</name>
    <name type="common">fruit fly</name>
    <dbReference type="NCBI Taxonomy" id="103775"/>
    <lineage>
        <taxon>Eukaryota</taxon>
        <taxon>Metazoa</taxon>
        <taxon>Ecdysozoa</taxon>
        <taxon>Arthropoda</taxon>
        <taxon>Hexapoda</taxon>
        <taxon>Insecta</taxon>
        <taxon>Pterygota</taxon>
        <taxon>Neoptera</taxon>
        <taxon>Endopterygota</taxon>
        <taxon>Diptera</taxon>
        <taxon>Brachycera</taxon>
        <taxon>Muscomorpha</taxon>
        <taxon>Ephydroidea</taxon>
        <taxon>Drosophilidae</taxon>
        <taxon>Drosophila</taxon>
        <taxon>Sophophora</taxon>
    </lineage>
</organism>
<dbReference type="Proteomes" id="UP001059596">
    <property type="component" value="Chromosome 3R"/>
</dbReference>
<dbReference type="SUPFAM" id="SSF56496">
    <property type="entry name" value="Fibrinogen C-terminal domain-like"/>
    <property type="match status" value="1"/>
</dbReference>
<protein>
    <recommendedName>
        <fullName evidence="1">Fibrinogen C-terminal domain-containing protein</fullName>
    </recommendedName>
</protein>
<dbReference type="EMBL" id="JAMKOV010000001">
    <property type="protein sequence ID" value="KAI8044549.1"/>
    <property type="molecule type" value="Genomic_DNA"/>
</dbReference>
<comment type="caution">
    <text evidence="2">The sequence shown here is derived from an EMBL/GenBank/DDBJ whole genome shotgun (WGS) entry which is preliminary data.</text>
</comment>
<keyword evidence="3" id="KW-1185">Reference proteome</keyword>
<evidence type="ECO:0000313" key="3">
    <source>
        <dbReference type="Proteomes" id="UP001059596"/>
    </source>
</evidence>
<dbReference type="AlphaFoldDB" id="A0A9P9YXK2"/>
<proteinExistence type="predicted"/>
<name>A0A9P9YXK2_9MUSC</name>
<feature type="domain" description="Fibrinogen C-terminal" evidence="1">
    <location>
        <begin position="1"/>
        <end position="79"/>
    </location>
</feature>
<dbReference type="PANTHER" id="PTHR19143">
    <property type="entry name" value="FIBRINOGEN/TENASCIN/ANGIOPOEITIN"/>
    <property type="match status" value="1"/>
</dbReference>
<dbReference type="InterPro" id="IPR036056">
    <property type="entry name" value="Fibrinogen-like_C"/>
</dbReference>
<evidence type="ECO:0000313" key="2">
    <source>
        <dbReference type="EMBL" id="KAI8044549.1"/>
    </source>
</evidence>
<dbReference type="Pfam" id="PF00147">
    <property type="entry name" value="Fibrinogen_C"/>
    <property type="match status" value="1"/>
</dbReference>
<dbReference type="PANTHER" id="PTHR19143:SF327">
    <property type="entry name" value="FI21813P1-RELATED"/>
    <property type="match status" value="1"/>
</dbReference>
<dbReference type="InterPro" id="IPR050373">
    <property type="entry name" value="Fibrinogen_C-term_domain"/>
</dbReference>
<dbReference type="Gene3D" id="3.90.215.10">
    <property type="entry name" value="Gamma Fibrinogen, chain A, domain 1"/>
    <property type="match status" value="1"/>
</dbReference>
<gene>
    <name evidence="2" type="ORF">M5D96_000718</name>
</gene>
<reference evidence="2" key="1">
    <citation type="journal article" date="2023" name="Genome Biol. Evol.">
        <title>Long-read-based Genome Assembly of Drosophila gunungcola Reveals Fewer Chemosensory Genes in Flower-breeding Species.</title>
        <authorList>
            <person name="Negi A."/>
            <person name="Liao B.Y."/>
            <person name="Yeh S.D."/>
        </authorList>
    </citation>
    <scope>NUCLEOTIDE SEQUENCE</scope>
    <source>
        <strain evidence="2">Sukarami</strain>
    </source>
</reference>
<dbReference type="InterPro" id="IPR014716">
    <property type="entry name" value="Fibrinogen_a/b/g_C_1"/>
</dbReference>
<dbReference type="InterPro" id="IPR002181">
    <property type="entry name" value="Fibrinogen_a/b/g_C_dom"/>
</dbReference>
<sequence>RRVDGSENFTRSWEDYKNGFGDVKKEFFIGLEKLHKMTEARPHELYINLRDVNGTHRYAHYDNFGIGSEEESYELKTLARLMDISIKKAKEKMAKATELYGLPGKTTILRSPLHLLK</sequence>